<feature type="compositionally biased region" description="Low complexity" evidence="1">
    <location>
        <begin position="96"/>
        <end position="115"/>
    </location>
</feature>
<feature type="compositionally biased region" description="Basic and acidic residues" evidence="1">
    <location>
        <begin position="138"/>
        <end position="157"/>
    </location>
</feature>
<accession>A0A2C6KGP3</accession>
<keyword evidence="3" id="KW-1185">Reference proteome</keyword>
<feature type="compositionally biased region" description="Acidic residues" evidence="1">
    <location>
        <begin position="127"/>
        <end position="137"/>
    </location>
</feature>
<feature type="region of interest" description="Disordered" evidence="1">
    <location>
        <begin position="215"/>
        <end position="260"/>
    </location>
</feature>
<comment type="caution">
    <text evidence="2">The sequence shown here is derived from an EMBL/GenBank/DDBJ whole genome shotgun (WGS) entry which is preliminary data.</text>
</comment>
<protein>
    <submittedName>
        <fullName evidence="2">Ribosomal rna large subunit methyltransferase j protein</fullName>
    </submittedName>
</protein>
<evidence type="ECO:0000313" key="2">
    <source>
        <dbReference type="EMBL" id="PHJ15506.1"/>
    </source>
</evidence>
<organism evidence="2 3">
    <name type="scientific">Cystoisospora suis</name>
    <dbReference type="NCBI Taxonomy" id="483139"/>
    <lineage>
        <taxon>Eukaryota</taxon>
        <taxon>Sar</taxon>
        <taxon>Alveolata</taxon>
        <taxon>Apicomplexa</taxon>
        <taxon>Conoidasida</taxon>
        <taxon>Coccidia</taxon>
        <taxon>Eucoccidiorida</taxon>
        <taxon>Eimeriorina</taxon>
        <taxon>Sarcocystidae</taxon>
        <taxon>Cystoisospora</taxon>
    </lineage>
</organism>
<evidence type="ECO:0000256" key="1">
    <source>
        <dbReference type="SAM" id="MobiDB-lite"/>
    </source>
</evidence>
<dbReference type="GO" id="GO:0008168">
    <property type="term" value="F:methyltransferase activity"/>
    <property type="evidence" value="ECO:0007669"/>
    <property type="project" value="UniProtKB-KW"/>
</dbReference>
<evidence type="ECO:0000313" key="3">
    <source>
        <dbReference type="Proteomes" id="UP000221165"/>
    </source>
</evidence>
<keyword evidence="2" id="KW-0489">Methyltransferase</keyword>
<proteinExistence type="predicted"/>
<sequence>MAILMEKRVRLYLITPYFPADYLVLQSFYKSPSPPSRLKALPSSSSSAPPERESVVDTPHKKDGDEILSSLPLPSSLVVDISLALLHLCPVPSSSSTSFSASSSSSSSSLSPSLSAEEERRNGQLKEEEEEKEDSSDEGSHLDRSLPTEKSKEKEKISSSSFSFSEEEERKTLQLLDVSRRERWREALYERYHTGYAELSTNALRYRLLSQYEQTSLLPSPPPPSSSPHSKKARDVQDQEGDETPQQGEERDKEEGEEESYAVLTSFFKWLGMTPRSFNHILVDNTSLPPSPDKLFSSSSSSFVGSSSARKGEEEDKERKHLAEKSQKILHLDIMKEFYEGTKSLDLIE</sequence>
<gene>
    <name evidence="2" type="ORF">CSUI_010682</name>
</gene>
<feature type="compositionally biased region" description="Basic and acidic residues" evidence="1">
    <location>
        <begin position="310"/>
        <end position="323"/>
    </location>
</feature>
<dbReference type="RefSeq" id="XP_067917239.1">
    <property type="nucleotide sequence ID" value="XM_068070784.1"/>
</dbReference>
<dbReference type="GO" id="GO:0032259">
    <property type="term" value="P:methylation"/>
    <property type="evidence" value="ECO:0007669"/>
    <property type="project" value="UniProtKB-KW"/>
</dbReference>
<reference evidence="2 3" key="1">
    <citation type="journal article" date="2017" name="Int. J. Parasitol.">
        <title>The genome of the protozoan parasite Cystoisospora suis and a reverse vaccinology approach to identify vaccine candidates.</title>
        <authorList>
            <person name="Palmieri N."/>
            <person name="Shrestha A."/>
            <person name="Ruttkowski B."/>
            <person name="Beck T."/>
            <person name="Vogl C."/>
            <person name="Tomley F."/>
            <person name="Blake D.P."/>
            <person name="Joachim A."/>
        </authorList>
    </citation>
    <scope>NUCLEOTIDE SEQUENCE [LARGE SCALE GENOMIC DNA]</scope>
    <source>
        <strain evidence="2 3">Wien I</strain>
    </source>
</reference>
<dbReference type="AlphaFoldDB" id="A0A2C6KGP3"/>
<feature type="region of interest" description="Disordered" evidence="1">
    <location>
        <begin position="36"/>
        <end position="69"/>
    </location>
</feature>
<feature type="compositionally biased region" description="Low complexity" evidence="1">
    <location>
        <begin position="293"/>
        <end position="308"/>
    </location>
</feature>
<dbReference type="VEuPathDB" id="ToxoDB:CSUI_010682"/>
<dbReference type="Proteomes" id="UP000221165">
    <property type="component" value="Unassembled WGS sequence"/>
</dbReference>
<name>A0A2C6KGP3_9APIC</name>
<feature type="compositionally biased region" description="Basic and acidic residues" evidence="1">
    <location>
        <begin position="117"/>
        <end position="126"/>
    </location>
</feature>
<feature type="region of interest" description="Disordered" evidence="1">
    <location>
        <begin position="293"/>
        <end position="323"/>
    </location>
</feature>
<keyword evidence="2" id="KW-0808">Transferase</keyword>
<feature type="non-terminal residue" evidence="2">
    <location>
        <position position="349"/>
    </location>
</feature>
<feature type="region of interest" description="Disordered" evidence="1">
    <location>
        <begin position="96"/>
        <end position="171"/>
    </location>
</feature>
<feature type="compositionally biased region" description="Low complexity" evidence="1">
    <location>
        <begin position="36"/>
        <end position="49"/>
    </location>
</feature>
<feature type="compositionally biased region" description="Basic and acidic residues" evidence="1">
    <location>
        <begin position="50"/>
        <end position="65"/>
    </location>
</feature>
<dbReference type="EMBL" id="MIGC01007956">
    <property type="protein sequence ID" value="PHJ15506.1"/>
    <property type="molecule type" value="Genomic_DNA"/>
</dbReference>
<dbReference type="GeneID" id="94433995"/>